<dbReference type="EMBL" id="JAECZC010000021">
    <property type="protein sequence ID" value="MBH8563179.1"/>
    <property type="molecule type" value="Genomic_DNA"/>
</dbReference>
<comment type="caution">
    <text evidence="1">The sequence shown here is derived from an EMBL/GenBank/DDBJ whole genome shotgun (WGS) entry which is preliminary data.</text>
</comment>
<evidence type="ECO:0000313" key="2">
    <source>
        <dbReference type="Proteomes" id="UP000632766"/>
    </source>
</evidence>
<protein>
    <submittedName>
        <fullName evidence="1">Uncharacterized protein</fullName>
    </submittedName>
</protein>
<dbReference type="RefSeq" id="WP_198125070.1">
    <property type="nucleotide sequence ID" value="NZ_JAECZC010000021.1"/>
</dbReference>
<accession>A0A8J7L7A1</accession>
<dbReference type="AlphaFoldDB" id="A0A8J7L7A1"/>
<gene>
    <name evidence="1" type="ORF">I8748_13460</name>
</gene>
<sequence>MTLMDSILLTLLNALACLALPKLLSVILADKTKTSESSQSAVTSQ</sequence>
<organism evidence="1 2">
    <name type="scientific">Amazonocrinis nigriterrae CENA67</name>
    <dbReference type="NCBI Taxonomy" id="2794033"/>
    <lineage>
        <taxon>Bacteria</taxon>
        <taxon>Bacillati</taxon>
        <taxon>Cyanobacteriota</taxon>
        <taxon>Cyanophyceae</taxon>
        <taxon>Nostocales</taxon>
        <taxon>Nostocaceae</taxon>
        <taxon>Amazonocrinis</taxon>
        <taxon>Amazonocrinis nigriterrae</taxon>
    </lineage>
</organism>
<evidence type="ECO:0000313" key="1">
    <source>
        <dbReference type="EMBL" id="MBH8563179.1"/>
    </source>
</evidence>
<proteinExistence type="predicted"/>
<name>A0A8J7L7A1_9NOST</name>
<keyword evidence="2" id="KW-1185">Reference proteome</keyword>
<reference evidence="1 2" key="1">
    <citation type="journal article" date="2021" name="Int. J. Syst. Evol. Microbiol.">
        <title>Amazonocrinis nigriterrae gen. nov., sp. nov., Atlanticothrix silvestris gen. nov., sp. nov. and Dendronalium phyllosphericum gen. nov., sp. nov., nostocacean cyanobacteria from Brazilian environments.</title>
        <authorList>
            <person name="Alvarenga D.O."/>
            <person name="Andreote A.P.D."/>
            <person name="Branco L.H.Z."/>
            <person name="Delbaje E."/>
            <person name="Cruz R.B."/>
            <person name="Varani A.M."/>
            <person name="Fiore M.F."/>
        </authorList>
    </citation>
    <scope>NUCLEOTIDE SEQUENCE [LARGE SCALE GENOMIC DNA]</scope>
    <source>
        <strain evidence="1 2">CENA67</strain>
    </source>
</reference>
<dbReference type="Proteomes" id="UP000632766">
    <property type="component" value="Unassembled WGS sequence"/>
</dbReference>